<evidence type="ECO:0000256" key="1">
    <source>
        <dbReference type="ARBA" id="ARBA00001968"/>
    </source>
</evidence>
<dbReference type="InterPro" id="IPR005229">
    <property type="entry name" value="YicC/YloC-like"/>
</dbReference>
<dbReference type="PANTHER" id="PTHR30636">
    <property type="entry name" value="UPF0701 PROTEIN YICC"/>
    <property type="match status" value="1"/>
</dbReference>
<evidence type="ECO:0000313" key="8">
    <source>
        <dbReference type="EMBL" id="KWW10862.1"/>
    </source>
</evidence>
<dbReference type="AlphaFoldDB" id="A0A120GMH0"/>
<dbReference type="Proteomes" id="UP000064189">
    <property type="component" value="Unassembled WGS sequence"/>
</dbReference>
<dbReference type="Pfam" id="PF03755">
    <property type="entry name" value="YicC-like_N"/>
    <property type="match status" value="1"/>
</dbReference>
<keyword evidence="3" id="KW-0255">Endonuclease</keyword>
<reference evidence="8 9" key="1">
    <citation type="submission" date="2015-11" db="EMBL/GenBank/DDBJ databases">
        <title>Genome Sequence of Bacillus simplex strain VanAntwerpen2.</title>
        <authorList>
            <person name="Couger M.B."/>
        </authorList>
    </citation>
    <scope>NUCLEOTIDE SEQUENCE [LARGE SCALE GENOMIC DNA]</scope>
    <source>
        <strain evidence="8 9">VanAntwerpen02</strain>
    </source>
</reference>
<dbReference type="RefSeq" id="WP_061144571.1">
    <property type="nucleotide sequence ID" value="NZ_LNNH01000059.1"/>
</dbReference>
<evidence type="ECO:0000259" key="7">
    <source>
        <dbReference type="Pfam" id="PF08340"/>
    </source>
</evidence>
<dbReference type="PANTHER" id="PTHR30636:SF3">
    <property type="entry name" value="UPF0701 PROTEIN YICC"/>
    <property type="match status" value="1"/>
</dbReference>
<gene>
    <name evidence="8" type="ORF">AS888_10615</name>
</gene>
<comment type="similarity">
    <text evidence="5">Belongs to the YicC/YloC family.</text>
</comment>
<evidence type="ECO:0000256" key="3">
    <source>
        <dbReference type="ARBA" id="ARBA00022759"/>
    </source>
</evidence>
<dbReference type="Pfam" id="PF08340">
    <property type="entry name" value="YicC-like_C"/>
    <property type="match status" value="1"/>
</dbReference>
<evidence type="ECO:0000256" key="2">
    <source>
        <dbReference type="ARBA" id="ARBA00022722"/>
    </source>
</evidence>
<evidence type="ECO:0008006" key="10">
    <source>
        <dbReference type="Google" id="ProtNLM"/>
    </source>
</evidence>
<evidence type="ECO:0000259" key="6">
    <source>
        <dbReference type="Pfam" id="PF03755"/>
    </source>
</evidence>
<proteinExistence type="inferred from homology"/>
<keyword evidence="2" id="KW-0540">Nuclease</keyword>
<dbReference type="GO" id="GO:0004521">
    <property type="term" value="F:RNA endonuclease activity"/>
    <property type="evidence" value="ECO:0007669"/>
    <property type="project" value="InterPro"/>
</dbReference>
<accession>A0A120GMH0</accession>
<dbReference type="GO" id="GO:0016787">
    <property type="term" value="F:hydrolase activity"/>
    <property type="evidence" value="ECO:0007669"/>
    <property type="project" value="UniProtKB-KW"/>
</dbReference>
<comment type="caution">
    <text evidence="8">The sequence shown here is derived from an EMBL/GenBank/DDBJ whole genome shotgun (WGS) entry which is preliminary data.</text>
</comment>
<organism evidence="8 9">
    <name type="scientific">Peribacillus simplex</name>
    <dbReference type="NCBI Taxonomy" id="1478"/>
    <lineage>
        <taxon>Bacteria</taxon>
        <taxon>Bacillati</taxon>
        <taxon>Bacillota</taxon>
        <taxon>Bacilli</taxon>
        <taxon>Bacillales</taxon>
        <taxon>Bacillaceae</taxon>
        <taxon>Peribacillus</taxon>
    </lineage>
</organism>
<protein>
    <recommendedName>
        <fullName evidence="10">YicC family protein</fullName>
    </recommendedName>
</protein>
<sequence>MVTSMTGYGREESGNGQVKVFAEIKTVNHRFCEYTIRMPRQLLILEEKVKKKANQYIRRGRVEIFITVEGESLVSKKVKVDWDLADQYVDLMAKVKDTYKLESSITLQDMLQLESIFMTEEVPMVPHDLEASLLKAVSGALDNLKTMRAHEGQELAVDMVNQLNRFREIIAGVKNHAPRVVEKYKARLETKLADLTDGLIEDSRIVTEAAIFADRCDINEELTRLESHVQQFSATLSENEPIGRKLDFLVQEMNREVNTIGSKANDSLITKDVVEMKSLLEKLKEQVQNIE</sequence>
<dbReference type="InterPro" id="IPR013551">
    <property type="entry name" value="YicC-like_C"/>
</dbReference>
<keyword evidence="9" id="KW-1185">Reference proteome</keyword>
<feature type="domain" description="Endoribonuclease YicC-like C-terminal" evidence="7">
    <location>
        <begin position="173"/>
        <end position="291"/>
    </location>
</feature>
<name>A0A120GMH0_9BACI</name>
<feature type="domain" description="Endoribonuclease YicC-like N-terminal" evidence="6">
    <location>
        <begin position="3"/>
        <end position="156"/>
    </location>
</feature>
<dbReference type="NCBIfam" id="TIGR00255">
    <property type="entry name" value="YicC/YloC family endoribonuclease"/>
    <property type="match status" value="1"/>
</dbReference>
<comment type="cofactor">
    <cofactor evidence="1">
        <name>a divalent metal cation</name>
        <dbReference type="ChEBI" id="CHEBI:60240"/>
    </cofactor>
</comment>
<evidence type="ECO:0000313" key="9">
    <source>
        <dbReference type="Proteomes" id="UP000064189"/>
    </source>
</evidence>
<evidence type="ECO:0000256" key="4">
    <source>
        <dbReference type="ARBA" id="ARBA00022801"/>
    </source>
</evidence>
<evidence type="ECO:0000256" key="5">
    <source>
        <dbReference type="ARBA" id="ARBA00035648"/>
    </source>
</evidence>
<keyword evidence="4" id="KW-0378">Hydrolase</keyword>
<dbReference type="EMBL" id="LNNH01000059">
    <property type="protein sequence ID" value="KWW10862.1"/>
    <property type="molecule type" value="Genomic_DNA"/>
</dbReference>
<dbReference type="InterPro" id="IPR013527">
    <property type="entry name" value="YicC-like_N"/>
</dbReference>